<comment type="similarity">
    <text evidence="4">Belongs to the cyclic nucleotide phosphodiesterase class-III family.</text>
</comment>
<reference evidence="6 7" key="2">
    <citation type="submission" date="2018-12" db="EMBL/GenBank/DDBJ databases">
        <title>Nakamurella antarcticus sp. nov., isolated from Antarctica South Shetland Islands soil.</title>
        <authorList>
            <person name="Peng F."/>
        </authorList>
    </citation>
    <scope>NUCLEOTIDE SEQUENCE [LARGE SCALE GENOMIC DNA]</scope>
    <source>
        <strain evidence="6 7">S14-144</strain>
    </source>
</reference>
<keyword evidence="2" id="KW-0378">Hydrolase</keyword>
<dbReference type="EMBL" id="CP034170">
    <property type="protein sequence ID" value="AZI59310.1"/>
    <property type="molecule type" value="Genomic_DNA"/>
</dbReference>
<organism evidence="6 7">
    <name type="scientific">Nakamurella antarctica</name>
    <dbReference type="NCBI Taxonomy" id="1902245"/>
    <lineage>
        <taxon>Bacteria</taxon>
        <taxon>Bacillati</taxon>
        <taxon>Actinomycetota</taxon>
        <taxon>Actinomycetes</taxon>
        <taxon>Nakamurellales</taxon>
        <taxon>Nakamurellaceae</taxon>
        <taxon>Nakamurella</taxon>
    </lineage>
</organism>
<evidence type="ECO:0000259" key="5">
    <source>
        <dbReference type="Pfam" id="PF00149"/>
    </source>
</evidence>
<proteinExistence type="inferred from homology"/>
<dbReference type="GO" id="GO:0004112">
    <property type="term" value="F:cyclic-nucleotide phosphodiesterase activity"/>
    <property type="evidence" value="ECO:0007669"/>
    <property type="project" value="InterPro"/>
</dbReference>
<keyword evidence="3" id="KW-0408">Iron</keyword>
<dbReference type="AlphaFoldDB" id="A0A3G8ZPW7"/>
<dbReference type="Gene3D" id="3.60.21.10">
    <property type="match status" value="1"/>
</dbReference>
<dbReference type="RefSeq" id="WP_124800214.1">
    <property type="nucleotide sequence ID" value="NZ_CP034170.1"/>
</dbReference>
<dbReference type="InterPro" id="IPR050884">
    <property type="entry name" value="CNP_phosphodiesterase-III"/>
</dbReference>
<dbReference type="Proteomes" id="UP000268084">
    <property type="component" value="Chromosome"/>
</dbReference>
<accession>A0A3G8ZPW7</accession>
<evidence type="ECO:0000256" key="3">
    <source>
        <dbReference type="ARBA" id="ARBA00023004"/>
    </source>
</evidence>
<name>A0A3G8ZPW7_9ACTN</name>
<dbReference type="Pfam" id="PF00149">
    <property type="entry name" value="Metallophos"/>
    <property type="match status" value="1"/>
</dbReference>
<gene>
    <name evidence="6" type="ORF">EH165_01025</name>
</gene>
<dbReference type="KEGG" id="nak:EH165_01025"/>
<keyword evidence="1" id="KW-0479">Metal-binding</keyword>
<dbReference type="PANTHER" id="PTHR42988:SF2">
    <property type="entry name" value="CYCLIC NUCLEOTIDE PHOSPHODIESTERASE CBUA0032-RELATED"/>
    <property type="match status" value="1"/>
</dbReference>
<keyword evidence="7" id="KW-1185">Reference proteome</keyword>
<dbReference type="InterPro" id="IPR004843">
    <property type="entry name" value="Calcineurin-like_PHP"/>
</dbReference>
<sequence length="310" mass="33427">MSGQEFPAVPRQAEYPHAKHFVLHLSDTHLLPGGAPLYGHINNAGYLRQLLASLEAAGTKPEAIIVTGDLTDKGEPQAYAALREIVDPVAERLGTRVIWVMGNHDDRANFRTELLADGPSVQPIDQVFDVNGLRVITLDSTVPGFHYGEVSDQQLEWLAAELGTPAPHGTILAMHHAPLPCILDLAVLVELRDQEKLKRVITGSDVRTILAGHLHFSTHGTFAGIPVSVAAATCYTQDLVVAVGGMRRQDAAQAYNLVHVYGDTVVHSVVPMVQHQTFGAVDAEEVGDRLREADVVIAPPGSPTTSNFVF</sequence>
<evidence type="ECO:0000256" key="4">
    <source>
        <dbReference type="ARBA" id="ARBA00025742"/>
    </source>
</evidence>
<dbReference type="CDD" id="cd07402">
    <property type="entry name" value="MPP_GpdQ"/>
    <property type="match status" value="1"/>
</dbReference>
<dbReference type="InterPro" id="IPR026575">
    <property type="entry name" value="GpdQ/CpdA-like"/>
</dbReference>
<evidence type="ECO:0000313" key="7">
    <source>
        <dbReference type="Proteomes" id="UP000268084"/>
    </source>
</evidence>
<dbReference type="SUPFAM" id="SSF56300">
    <property type="entry name" value="Metallo-dependent phosphatases"/>
    <property type="match status" value="1"/>
</dbReference>
<evidence type="ECO:0000313" key="6">
    <source>
        <dbReference type="EMBL" id="AZI59310.1"/>
    </source>
</evidence>
<reference evidence="6 7" key="1">
    <citation type="submission" date="2018-11" db="EMBL/GenBank/DDBJ databases">
        <authorList>
            <person name="Da X."/>
        </authorList>
    </citation>
    <scope>NUCLEOTIDE SEQUENCE [LARGE SCALE GENOMIC DNA]</scope>
    <source>
        <strain evidence="6 7">S14-144</strain>
    </source>
</reference>
<dbReference type="PANTHER" id="PTHR42988">
    <property type="entry name" value="PHOSPHOHYDROLASE"/>
    <property type="match status" value="1"/>
</dbReference>
<dbReference type="GO" id="GO:0046872">
    <property type="term" value="F:metal ion binding"/>
    <property type="evidence" value="ECO:0007669"/>
    <property type="project" value="UniProtKB-KW"/>
</dbReference>
<feature type="domain" description="Calcineurin-like phosphoesterase" evidence="5">
    <location>
        <begin position="22"/>
        <end position="215"/>
    </location>
</feature>
<evidence type="ECO:0000256" key="2">
    <source>
        <dbReference type="ARBA" id="ARBA00022801"/>
    </source>
</evidence>
<evidence type="ECO:0000256" key="1">
    <source>
        <dbReference type="ARBA" id="ARBA00022723"/>
    </source>
</evidence>
<dbReference type="InterPro" id="IPR029052">
    <property type="entry name" value="Metallo-depent_PP-like"/>
</dbReference>
<protein>
    <submittedName>
        <fullName evidence="6">Phosphodiesterase</fullName>
    </submittedName>
</protein>
<dbReference type="OrthoDB" id="5241795at2"/>